<evidence type="ECO:0000256" key="1">
    <source>
        <dbReference type="SAM" id="MobiDB-lite"/>
    </source>
</evidence>
<reference evidence="2" key="1">
    <citation type="submission" date="2023-10" db="EMBL/GenBank/DDBJ databases">
        <title>Genome assembly of Pristionchus species.</title>
        <authorList>
            <person name="Yoshida K."/>
            <person name="Sommer R.J."/>
        </authorList>
    </citation>
    <scope>NUCLEOTIDE SEQUENCE</scope>
    <source>
        <strain evidence="2">RS0144</strain>
    </source>
</reference>
<name>A0AAV5SGT6_9BILA</name>
<accession>A0AAV5SGT6</accession>
<feature type="compositionally biased region" description="Low complexity" evidence="1">
    <location>
        <begin position="229"/>
        <end position="245"/>
    </location>
</feature>
<protein>
    <submittedName>
        <fullName evidence="2">Uncharacterized protein</fullName>
    </submittedName>
</protein>
<feature type="region of interest" description="Disordered" evidence="1">
    <location>
        <begin position="229"/>
        <end position="307"/>
    </location>
</feature>
<gene>
    <name evidence="2" type="ORF">PENTCL1PPCAC_2784</name>
</gene>
<comment type="caution">
    <text evidence="2">The sequence shown here is derived from an EMBL/GenBank/DDBJ whole genome shotgun (WGS) entry which is preliminary data.</text>
</comment>
<sequence>SQGQYSVFSSLFYPMGPSTVSRLLPPDSRRGANHDVKIKGSKLSVEEWMEVHSDEQLEWMLHTYLSVPPSIPRPSSIALPSPSSLSPPSLTIPSLFEYDLYFGPEGLQRIEERLEHHAAVQAPLWSRLEGGTPLSEEERALVIGVPDYGVILKQFRGTMMANPVKRPMKQMQRQHMAIDPNMISLHDGPQEQRVALSNPLPSGFRRPQAPPTLPPVRRSAHRPILPVMVQRQQQKQPVRPMQQPRRPNEQGMIKKGPPGMSSEDMAKWLESKNRGSDSWNKKQLARVAPSEGEMGPAPTHNGQQSTQPKLQLHTLLQPPTTAAASQVVQSRGPAKPTILRKRPAIAKSVTDQNILAILNREAPPAKMARVDGHASATNAEVARRALEAEHGGPRVARRYPSHADSSSPFWQPPTMSFVADRRTKKYRPVPTDPMALSVRKAPVMPQTAKVLLAPAQPIQQAQQQQQRPAPLQSAGYATTASAHAPQAVAETSLTATSRLYRSVFDQSSYSFAANDASIKLELGDDILEPEPSFSDYNSAPAAATSQMGLPSISNVYGSNAAESRKAHSSCAYTPPPSDSGEWEEGNEFVVVDNNRYLLNYGAY</sequence>
<dbReference type="Proteomes" id="UP001432027">
    <property type="component" value="Unassembled WGS sequence"/>
</dbReference>
<feature type="compositionally biased region" description="Basic and acidic residues" evidence="1">
    <location>
        <begin position="264"/>
        <end position="275"/>
    </location>
</feature>
<feature type="non-terminal residue" evidence="2">
    <location>
        <position position="1"/>
    </location>
</feature>
<keyword evidence="3" id="KW-1185">Reference proteome</keyword>
<proteinExistence type="predicted"/>
<dbReference type="AlphaFoldDB" id="A0AAV5SGT6"/>
<evidence type="ECO:0000313" key="3">
    <source>
        <dbReference type="Proteomes" id="UP001432027"/>
    </source>
</evidence>
<organism evidence="2 3">
    <name type="scientific">Pristionchus entomophagus</name>
    <dbReference type="NCBI Taxonomy" id="358040"/>
    <lineage>
        <taxon>Eukaryota</taxon>
        <taxon>Metazoa</taxon>
        <taxon>Ecdysozoa</taxon>
        <taxon>Nematoda</taxon>
        <taxon>Chromadorea</taxon>
        <taxon>Rhabditida</taxon>
        <taxon>Rhabditina</taxon>
        <taxon>Diplogasteromorpha</taxon>
        <taxon>Diplogasteroidea</taxon>
        <taxon>Neodiplogasteridae</taxon>
        <taxon>Pristionchus</taxon>
    </lineage>
</organism>
<evidence type="ECO:0000313" key="2">
    <source>
        <dbReference type="EMBL" id="GMS80609.1"/>
    </source>
</evidence>
<feature type="compositionally biased region" description="Low complexity" evidence="1">
    <location>
        <begin position="458"/>
        <end position="472"/>
    </location>
</feature>
<feature type="region of interest" description="Disordered" evidence="1">
    <location>
        <begin position="458"/>
        <end position="478"/>
    </location>
</feature>
<dbReference type="EMBL" id="BTSX01000001">
    <property type="protein sequence ID" value="GMS80609.1"/>
    <property type="molecule type" value="Genomic_DNA"/>
</dbReference>